<protein>
    <submittedName>
        <fullName evidence="2">DUF998 domain-containing protein</fullName>
    </submittedName>
</protein>
<dbReference type="Pfam" id="PF06197">
    <property type="entry name" value="DUF998"/>
    <property type="match status" value="1"/>
</dbReference>
<keyword evidence="3" id="KW-1185">Reference proteome</keyword>
<feature type="transmembrane region" description="Helical" evidence="1">
    <location>
        <begin position="12"/>
        <end position="32"/>
    </location>
</feature>
<keyword evidence="1" id="KW-0812">Transmembrane</keyword>
<feature type="transmembrane region" description="Helical" evidence="1">
    <location>
        <begin position="92"/>
        <end position="110"/>
    </location>
</feature>
<feature type="transmembrane region" description="Helical" evidence="1">
    <location>
        <begin position="182"/>
        <end position="199"/>
    </location>
</feature>
<accession>A0ABV7RK04</accession>
<sequence>MTRLSWFDRYAGVLAAVCCAVAVIGFGAAFEVYSHAQHPLALLGAHGVQRALAFNLFAFVIPGAVATAIALRLQARLSKAPQLLKGGMAGRIGGWLLAISALAFTAQGLLPVDPAELDGGHSQWHATAWTLWWLAFLPGALLLGWSVRSVPGWRRTGQALIVAALLAIVLNAMPAALLPGPIAQRLLLVLWWLCFVAVSRSRRERDTAR</sequence>
<feature type="transmembrane region" description="Helical" evidence="1">
    <location>
        <begin position="130"/>
        <end position="147"/>
    </location>
</feature>
<reference evidence="3" key="1">
    <citation type="journal article" date="2019" name="Int. J. Syst. Evol. Microbiol.">
        <title>The Global Catalogue of Microorganisms (GCM) 10K type strain sequencing project: providing services to taxonomists for standard genome sequencing and annotation.</title>
        <authorList>
            <consortium name="The Broad Institute Genomics Platform"/>
            <consortium name="The Broad Institute Genome Sequencing Center for Infectious Disease"/>
            <person name="Wu L."/>
            <person name="Ma J."/>
        </authorList>
    </citation>
    <scope>NUCLEOTIDE SEQUENCE [LARGE SCALE GENOMIC DNA]</scope>
    <source>
        <strain evidence="3">KCTC 42875</strain>
    </source>
</reference>
<feature type="transmembrane region" description="Helical" evidence="1">
    <location>
        <begin position="159"/>
        <end position="176"/>
    </location>
</feature>
<feature type="transmembrane region" description="Helical" evidence="1">
    <location>
        <begin position="52"/>
        <end position="71"/>
    </location>
</feature>
<dbReference type="RefSeq" id="WP_386757383.1">
    <property type="nucleotide sequence ID" value="NZ_JBHRXK010000001.1"/>
</dbReference>
<dbReference type="Proteomes" id="UP001595740">
    <property type="component" value="Unassembled WGS sequence"/>
</dbReference>
<keyword evidence="1" id="KW-1133">Transmembrane helix</keyword>
<proteinExistence type="predicted"/>
<gene>
    <name evidence="2" type="ORF">ACFOLC_03025</name>
</gene>
<keyword evidence="1" id="KW-0472">Membrane</keyword>
<dbReference type="EMBL" id="JBHRXK010000001">
    <property type="protein sequence ID" value="MFC3549981.1"/>
    <property type="molecule type" value="Genomic_DNA"/>
</dbReference>
<evidence type="ECO:0000313" key="3">
    <source>
        <dbReference type="Proteomes" id="UP001595740"/>
    </source>
</evidence>
<evidence type="ECO:0000313" key="2">
    <source>
        <dbReference type="EMBL" id="MFC3549981.1"/>
    </source>
</evidence>
<comment type="caution">
    <text evidence="2">The sequence shown here is derived from an EMBL/GenBank/DDBJ whole genome shotgun (WGS) entry which is preliminary data.</text>
</comment>
<evidence type="ECO:0000256" key="1">
    <source>
        <dbReference type="SAM" id="Phobius"/>
    </source>
</evidence>
<name>A0ABV7RK04_9GAMM</name>
<dbReference type="InterPro" id="IPR009339">
    <property type="entry name" value="DUF998"/>
</dbReference>
<organism evidence="2 3">
    <name type="scientific">Lysobacter cavernae</name>
    <dbReference type="NCBI Taxonomy" id="1685901"/>
    <lineage>
        <taxon>Bacteria</taxon>
        <taxon>Pseudomonadati</taxon>
        <taxon>Pseudomonadota</taxon>
        <taxon>Gammaproteobacteria</taxon>
        <taxon>Lysobacterales</taxon>
        <taxon>Lysobacteraceae</taxon>
        <taxon>Lysobacter</taxon>
    </lineage>
</organism>